<dbReference type="EMBL" id="NCWU01000008">
    <property type="protein sequence ID" value="PAK85363.1"/>
    <property type="molecule type" value="Genomic_DNA"/>
</dbReference>
<sequence length="484" mass="56435">MRVIVTKTIDHGEKVYNLVFSNSCKKEWVYRVSENINIEDLRVFKKYVSYDIEIPKDALYWTPKYGDSQSNILNRRVVLPLTLQKKINMKTIDVKVDGCDIPVTTKEYNKENKRYILDYIESKIFQIIQDNYPENTVTKEEVVNSLNKLSSDNDLDKLTEKELRNMSQEYLKIQNNSKIPNELSEYIEKYLNCKYLLNDRYIFSVILPLGYKPGMRIIIKVYYEIPQSSDTVKPLKGLTYNECSPLPLDEFSRHILYKTIDGLRITNFQIRSSNNKNCTPITVLNNSLYFKDSNYIDAMHDVYHKYTKDDWLFYSVIPVRQGIRRWSFWVSILISFSLLISSVVRLGEMPDSFYTKTAPAASTIVAISALLISWFSRTEEEPIKALIQEKLKWILVLQSFVLYSSAALLLMTPRSFVWNWGWLVIYLISSLTNLYSMLINLQCIYLEGDKEISYKSNIIVISVMFLATVANILLILLGICLALR</sequence>
<feature type="transmembrane region" description="Helical" evidence="1">
    <location>
        <begin position="391"/>
        <end position="410"/>
    </location>
</feature>
<gene>
    <name evidence="2" type="ORF">B8W87_07475</name>
</gene>
<reference evidence="2 3" key="1">
    <citation type="submission" date="2017-04" db="EMBL/GenBank/DDBJ databases">
        <title>Kefir bacterial isolates.</title>
        <authorList>
            <person name="Kim Y."/>
            <person name="Blasche S."/>
            <person name="Patil K.R."/>
        </authorList>
    </citation>
    <scope>NUCLEOTIDE SEQUENCE [LARGE SCALE GENOMIC DNA]</scope>
    <source>
        <strain evidence="2 3">OG2-1</strain>
    </source>
</reference>
<keyword evidence="1" id="KW-0812">Transmembrane</keyword>
<comment type="caution">
    <text evidence="2">The sequence shown here is derived from an EMBL/GenBank/DDBJ whole genome shotgun (WGS) entry which is preliminary data.</text>
</comment>
<evidence type="ECO:0000313" key="3">
    <source>
        <dbReference type="Proteomes" id="UP000216195"/>
    </source>
</evidence>
<protein>
    <submittedName>
        <fullName evidence="2">Uncharacterized protein</fullName>
    </submittedName>
</protein>
<feature type="transmembrane region" description="Helical" evidence="1">
    <location>
        <begin position="358"/>
        <end position="376"/>
    </location>
</feature>
<evidence type="ECO:0000256" key="1">
    <source>
        <dbReference type="SAM" id="Phobius"/>
    </source>
</evidence>
<organism evidence="2 3">
    <name type="scientific">Rothia dentocariosa</name>
    <dbReference type="NCBI Taxonomy" id="2047"/>
    <lineage>
        <taxon>Bacteria</taxon>
        <taxon>Bacillati</taxon>
        <taxon>Actinomycetota</taxon>
        <taxon>Actinomycetes</taxon>
        <taxon>Micrococcales</taxon>
        <taxon>Micrococcaceae</taxon>
        <taxon>Rothia</taxon>
    </lineage>
</organism>
<proteinExistence type="predicted"/>
<keyword evidence="1" id="KW-1133">Transmembrane helix</keyword>
<keyword evidence="1" id="KW-0472">Membrane</keyword>
<dbReference type="AlphaFoldDB" id="A0AAE5KN85"/>
<feature type="transmembrane region" description="Helical" evidence="1">
    <location>
        <begin position="417"/>
        <end position="438"/>
    </location>
</feature>
<feature type="transmembrane region" description="Helical" evidence="1">
    <location>
        <begin position="326"/>
        <end position="346"/>
    </location>
</feature>
<feature type="transmembrane region" description="Helical" evidence="1">
    <location>
        <begin position="458"/>
        <end position="483"/>
    </location>
</feature>
<accession>A0AAE5KN85</accession>
<dbReference type="Proteomes" id="UP000216195">
    <property type="component" value="Unassembled WGS sequence"/>
</dbReference>
<evidence type="ECO:0000313" key="2">
    <source>
        <dbReference type="EMBL" id="PAK85363.1"/>
    </source>
</evidence>
<name>A0AAE5KN85_9MICC</name>